<protein>
    <submittedName>
        <fullName evidence="2">Uncharacterized protein</fullName>
    </submittedName>
</protein>
<reference evidence="2 3" key="1">
    <citation type="submission" date="2018-08" db="EMBL/GenBank/DDBJ databases">
        <title>Draft genome of the lignicolous fungus Coniochaeta pulveracea.</title>
        <authorList>
            <person name="Borstlap C.J."/>
            <person name="De Witt R.N."/>
            <person name="Botha A."/>
            <person name="Volschenk H."/>
        </authorList>
    </citation>
    <scope>NUCLEOTIDE SEQUENCE [LARGE SCALE GENOMIC DNA]</scope>
    <source>
        <strain evidence="2 3">CAB683</strain>
    </source>
</reference>
<feature type="region of interest" description="Disordered" evidence="1">
    <location>
        <begin position="1"/>
        <end position="28"/>
    </location>
</feature>
<sequence length="216" mass="23639">MAGRGKVNSKSELGPVPEEGPKPTVSKIKSSTKLLTDMTEWFEKEGLIVVPAAVRRLFAASIDRTTRTLEALLPGVELSEVQLPDLDRLLDNKQNTILGIHIGKLPANEPWARNLSALLPGRAASLPQWRDGTRLSRAAATAYKDQCGRRLSPLPPGHHVRDLWAAPSSHRTDLVSADCVFYMNSKYTTTENGGLSSSRKITSLWSLSSDLFIPCP</sequence>
<keyword evidence="3" id="KW-1185">Reference proteome</keyword>
<evidence type="ECO:0000256" key="1">
    <source>
        <dbReference type="SAM" id="MobiDB-lite"/>
    </source>
</evidence>
<evidence type="ECO:0000313" key="2">
    <source>
        <dbReference type="EMBL" id="RKU43761.1"/>
    </source>
</evidence>
<evidence type="ECO:0000313" key="3">
    <source>
        <dbReference type="Proteomes" id="UP000275385"/>
    </source>
</evidence>
<dbReference type="AlphaFoldDB" id="A0A420Y7C1"/>
<organism evidence="2 3">
    <name type="scientific">Coniochaeta pulveracea</name>
    <dbReference type="NCBI Taxonomy" id="177199"/>
    <lineage>
        <taxon>Eukaryota</taxon>
        <taxon>Fungi</taxon>
        <taxon>Dikarya</taxon>
        <taxon>Ascomycota</taxon>
        <taxon>Pezizomycotina</taxon>
        <taxon>Sordariomycetes</taxon>
        <taxon>Sordariomycetidae</taxon>
        <taxon>Coniochaetales</taxon>
        <taxon>Coniochaetaceae</taxon>
        <taxon>Coniochaeta</taxon>
    </lineage>
</organism>
<proteinExistence type="predicted"/>
<gene>
    <name evidence="2" type="ORF">DL546_000376</name>
</gene>
<comment type="caution">
    <text evidence="2">The sequence shown here is derived from an EMBL/GenBank/DDBJ whole genome shotgun (WGS) entry which is preliminary data.</text>
</comment>
<accession>A0A420Y7C1</accession>
<dbReference type="Proteomes" id="UP000275385">
    <property type="component" value="Unassembled WGS sequence"/>
</dbReference>
<name>A0A420Y7C1_9PEZI</name>
<dbReference type="EMBL" id="QVQW01000038">
    <property type="protein sequence ID" value="RKU43761.1"/>
    <property type="molecule type" value="Genomic_DNA"/>
</dbReference>